<keyword evidence="1" id="KW-0479">Metal-binding</keyword>
<evidence type="ECO:0000256" key="1">
    <source>
        <dbReference type="PIRSR" id="PIRSR605301-1"/>
    </source>
</evidence>
<feature type="compositionally biased region" description="Polar residues" evidence="2">
    <location>
        <begin position="241"/>
        <end position="264"/>
    </location>
</feature>
<dbReference type="Proteomes" id="UP000094527">
    <property type="component" value="Unassembled WGS sequence"/>
</dbReference>
<keyword evidence="4" id="KW-1185">Reference proteome</keyword>
<feature type="compositionally biased region" description="Low complexity" evidence="2">
    <location>
        <begin position="265"/>
        <end position="278"/>
    </location>
</feature>
<dbReference type="InterPro" id="IPR005301">
    <property type="entry name" value="MOB_kinase_act_fam"/>
</dbReference>
<dbReference type="AlphaFoldDB" id="A0A1D2MHJ8"/>
<feature type="binding site" evidence="1">
    <location>
        <position position="91"/>
    </location>
    <ligand>
        <name>Zn(2+)</name>
        <dbReference type="ChEBI" id="CHEBI:29105"/>
    </ligand>
</feature>
<keyword evidence="3" id="KW-0808">Transferase</keyword>
<dbReference type="Pfam" id="PF03637">
    <property type="entry name" value="Mob1_phocein"/>
    <property type="match status" value="1"/>
</dbReference>
<feature type="compositionally biased region" description="Polar residues" evidence="2">
    <location>
        <begin position="279"/>
        <end position="297"/>
    </location>
</feature>
<feature type="region of interest" description="Disordered" evidence="2">
    <location>
        <begin position="225"/>
        <end position="297"/>
    </location>
</feature>
<dbReference type="SUPFAM" id="SSF101152">
    <property type="entry name" value="Mob1/phocein"/>
    <property type="match status" value="1"/>
</dbReference>
<keyword evidence="1" id="KW-0862">Zinc</keyword>
<comment type="caution">
    <text evidence="3">The sequence shown here is derived from an EMBL/GenBank/DDBJ whole genome shotgun (WGS) entry which is preliminary data.</text>
</comment>
<feature type="binding site" evidence="1">
    <location>
        <position position="96"/>
    </location>
    <ligand>
        <name>Zn(2+)</name>
        <dbReference type="ChEBI" id="CHEBI:29105"/>
    </ligand>
</feature>
<protein>
    <submittedName>
        <fullName evidence="3">MOB kinase activator-like 2</fullName>
    </submittedName>
</protein>
<dbReference type="GO" id="GO:0016301">
    <property type="term" value="F:kinase activity"/>
    <property type="evidence" value="ECO:0007669"/>
    <property type="project" value="UniProtKB-KW"/>
</dbReference>
<evidence type="ECO:0000256" key="2">
    <source>
        <dbReference type="SAM" id="MobiDB-lite"/>
    </source>
</evidence>
<proteinExistence type="predicted"/>
<evidence type="ECO:0000313" key="4">
    <source>
        <dbReference type="Proteomes" id="UP000094527"/>
    </source>
</evidence>
<sequence length="297" mass="32913">MGKARRKEKDSATGTAVGVGCSISGTGSPGANDEGKLYLESALLERHLRETDLKRLVKMPVGLEENEWMASQTIALFEHVNLIYGTISEFCTSTTCPDMTGPGMRTYLWFDEKGKKVKVAAPQYVDYVMTFIQKTINDETVFPTKSANAFPSSFKPIVKKICRLMFHVIAHVYHSHFREVVLLSLHAHLNCVFAHFTIFNETFQLVEDKETEILQDLSLAMKLTTTSDPMDDDPMSDSNKENIITKQSSSQVPFTTENDPHVTTSSDCKSSSPSSSSSENTLAMKQTALVSNTSSES</sequence>
<dbReference type="EMBL" id="LJIJ01001274">
    <property type="protein sequence ID" value="ODM92304.1"/>
    <property type="molecule type" value="Genomic_DNA"/>
</dbReference>
<dbReference type="Gene3D" id="1.20.140.30">
    <property type="entry name" value="MOB kinase activator"/>
    <property type="match status" value="1"/>
</dbReference>
<dbReference type="OMA" id="RNETIHI"/>
<accession>A0A1D2MHJ8</accession>
<gene>
    <name evidence="3" type="ORF">Ocin01_14377</name>
</gene>
<dbReference type="OrthoDB" id="8170117at2759"/>
<dbReference type="InterPro" id="IPR036703">
    <property type="entry name" value="MOB_kinase_act_sf"/>
</dbReference>
<feature type="binding site" evidence="1">
    <location>
        <position position="176"/>
    </location>
    <ligand>
        <name>Zn(2+)</name>
        <dbReference type="ChEBI" id="CHEBI:29105"/>
    </ligand>
</feature>
<organism evidence="3 4">
    <name type="scientific">Orchesella cincta</name>
    <name type="common">Springtail</name>
    <name type="synonym">Podura cincta</name>
    <dbReference type="NCBI Taxonomy" id="48709"/>
    <lineage>
        <taxon>Eukaryota</taxon>
        <taxon>Metazoa</taxon>
        <taxon>Ecdysozoa</taxon>
        <taxon>Arthropoda</taxon>
        <taxon>Hexapoda</taxon>
        <taxon>Collembola</taxon>
        <taxon>Entomobryomorpha</taxon>
        <taxon>Entomobryoidea</taxon>
        <taxon>Orchesellidae</taxon>
        <taxon>Orchesellinae</taxon>
        <taxon>Orchesella</taxon>
    </lineage>
</organism>
<reference evidence="3 4" key="1">
    <citation type="journal article" date="2016" name="Genome Biol. Evol.">
        <title>Gene Family Evolution Reflects Adaptation to Soil Environmental Stressors in the Genome of the Collembolan Orchesella cincta.</title>
        <authorList>
            <person name="Faddeeva-Vakhrusheva A."/>
            <person name="Derks M.F."/>
            <person name="Anvar S.Y."/>
            <person name="Agamennone V."/>
            <person name="Suring W."/>
            <person name="Smit S."/>
            <person name="van Straalen N.M."/>
            <person name="Roelofs D."/>
        </authorList>
    </citation>
    <scope>NUCLEOTIDE SEQUENCE [LARGE SCALE GENOMIC DNA]</scope>
    <source>
        <tissue evidence="3">Mixed pool</tissue>
    </source>
</reference>
<dbReference type="STRING" id="48709.A0A1D2MHJ8"/>
<keyword evidence="3" id="KW-0418">Kinase</keyword>
<dbReference type="PROSITE" id="PS51257">
    <property type="entry name" value="PROKAR_LIPOPROTEIN"/>
    <property type="match status" value="1"/>
</dbReference>
<dbReference type="SMART" id="SM01388">
    <property type="entry name" value="Mob1_phocein"/>
    <property type="match status" value="1"/>
</dbReference>
<evidence type="ECO:0000313" key="3">
    <source>
        <dbReference type="EMBL" id="ODM92304.1"/>
    </source>
</evidence>
<name>A0A1D2MHJ8_ORCCI</name>
<feature type="binding site" evidence="1">
    <location>
        <position position="171"/>
    </location>
    <ligand>
        <name>Zn(2+)</name>
        <dbReference type="ChEBI" id="CHEBI:29105"/>
    </ligand>
</feature>
<dbReference type="PANTHER" id="PTHR22599">
    <property type="entry name" value="MPS ONE BINDER KINASE ACTIVATOR-LIKE MOB"/>
    <property type="match status" value="1"/>
</dbReference>